<dbReference type="SUPFAM" id="SSF52172">
    <property type="entry name" value="CheY-like"/>
    <property type="match status" value="1"/>
</dbReference>
<keyword evidence="10" id="KW-1185">Reference proteome</keyword>
<gene>
    <name evidence="9" type="ORF">SAMN05444280_101201</name>
</gene>
<evidence type="ECO:0000259" key="8">
    <source>
        <dbReference type="PROSITE" id="PS50110"/>
    </source>
</evidence>
<dbReference type="Proteomes" id="UP000184050">
    <property type="component" value="Unassembled WGS sequence"/>
</dbReference>
<reference evidence="9 10" key="1">
    <citation type="submission" date="2016-11" db="EMBL/GenBank/DDBJ databases">
        <authorList>
            <person name="Jaros S."/>
            <person name="Januszkiewicz K."/>
            <person name="Wedrychowicz H."/>
        </authorList>
    </citation>
    <scope>NUCLEOTIDE SEQUENCE [LARGE SCALE GENOMIC DNA]</scope>
    <source>
        <strain evidence="9 10">DSM 27063</strain>
    </source>
</reference>
<keyword evidence="1 6" id="KW-0597">Phosphoprotein</keyword>
<evidence type="ECO:0000256" key="7">
    <source>
        <dbReference type="SAM" id="Phobius"/>
    </source>
</evidence>
<keyword evidence="2" id="KW-0902">Two-component regulatory system</keyword>
<feature type="modified residue" description="4-aspartylphosphate" evidence="6">
    <location>
        <position position="57"/>
    </location>
</feature>
<dbReference type="RefSeq" id="WP_073164201.1">
    <property type="nucleotide sequence ID" value="NZ_FQZE01000001.1"/>
</dbReference>
<evidence type="ECO:0000313" key="9">
    <source>
        <dbReference type="EMBL" id="SHI35727.1"/>
    </source>
</evidence>
<dbReference type="SMART" id="SM00448">
    <property type="entry name" value="REC"/>
    <property type="match status" value="1"/>
</dbReference>
<keyword evidence="4" id="KW-0238">DNA-binding</keyword>
<proteinExistence type="predicted"/>
<evidence type="ECO:0000313" key="10">
    <source>
        <dbReference type="Proteomes" id="UP000184050"/>
    </source>
</evidence>
<dbReference type="AlphaFoldDB" id="A0A1M6AH26"/>
<dbReference type="GO" id="GO:0000156">
    <property type="term" value="F:phosphorelay response regulator activity"/>
    <property type="evidence" value="ECO:0007669"/>
    <property type="project" value="TreeGrafter"/>
</dbReference>
<dbReference type="CDD" id="cd00156">
    <property type="entry name" value="REC"/>
    <property type="match status" value="1"/>
</dbReference>
<dbReference type="GO" id="GO:0006355">
    <property type="term" value="P:regulation of DNA-templated transcription"/>
    <property type="evidence" value="ECO:0007669"/>
    <property type="project" value="TreeGrafter"/>
</dbReference>
<dbReference type="GO" id="GO:0032993">
    <property type="term" value="C:protein-DNA complex"/>
    <property type="evidence" value="ECO:0007669"/>
    <property type="project" value="TreeGrafter"/>
</dbReference>
<dbReference type="PROSITE" id="PS50110">
    <property type="entry name" value="RESPONSE_REGULATORY"/>
    <property type="match status" value="1"/>
</dbReference>
<feature type="domain" description="Response regulatory" evidence="8">
    <location>
        <begin position="8"/>
        <end position="122"/>
    </location>
</feature>
<dbReference type="GO" id="GO:0000976">
    <property type="term" value="F:transcription cis-regulatory region binding"/>
    <property type="evidence" value="ECO:0007669"/>
    <property type="project" value="TreeGrafter"/>
</dbReference>
<dbReference type="GO" id="GO:0005829">
    <property type="term" value="C:cytosol"/>
    <property type="evidence" value="ECO:0007669"/>
    <property type="project" value="TreeGrafter"/>
</dbReference>
<dbReference type="InterPro" id="IPR001789">
    <property type="entry name" value="Sig_transdc_resp-reg_receiver"/>
</dbReference>
<dbReference type="OrthoDB" id="1524092at2"/>
<evidence type="ECO:0000256" key="4">
    <source>
        <dbReference type="ARBA" id="ARBA00023125"/>
    </source>
</evidence>
<dbReference type="Pfam" id="PF00072">
    <property type="entry name" value="Response_reg"/>
    <property type="match status" value="1"/>
</dbReference>
<evidence type="ECO:0000256" key="2">
    <source>
        <dbReference type="ARBA" id="ARBA00023012"/>
    </source>
</evidence>
<keyword evidence="7" id="KW-1133">Transmembrane helix</keyword>
<evidence type="ECO:0000256" key="6">
    <source>
        <dbReference type="PROSITE-ProRule" id="PRU00169"/>
    </source>
</evidence>
<dbReference type="Gene3D" id="3.40.50.2300">
    <property type="match status" value="1"/>
</dbReference>
<accession>A0A1M6AH26</accession>
<evidence type="ECO:0000256" key="5">
    <source>
        <dbReference type="ARBA" id="ARBA00023163"/>
    </source>
</evidence>
<dbReference type="PANTHER" id="PTHR48111">
    <property type="entry name" value="REGULATOR OF RPOS"/>
    <property type="match status" value="1"/>
</dbReference>
<feature type="transmembrane region" description="Helical" evidence="7">
    <location>
        <begin position="137"/>
        <end position="160"/>
    </location>
</feature>
<keyword evidence="7" id="KW-0812">Transmembrane</keyword>
<protein>
    <submittedName>
        <fullName evidence="9">Response regulator receiver domain-containing protein</fullName>
    </submittedName>
</protein>
<evidence type="ECO:0000256" key="3">
    <source>
        <dbReference type="ARBA" id="ARBA00023015"/>
    </source>
</evidence>
<dbReference type="PANTHER" id="PTHR48111:SF1">
    <property type="entry name" value="TWO-COMPONENT RESPONSE REGULATOR ORR33"/>
    <property type="match status" value="1"/>
</dbReference>
<name>A0A1M6AH26_9BACT</name>
<dbReference type="STRING" id="1168035.SAMN05444280_101201"/>
<dbReference type="InterPro" id="IPR011006">
    <property type="entry name" value="CheY-like_superfamily"/>
</dbReference>
<keyword evidence="7" id="KW-0472">Membrane</keyword>
<organism evidence="9 10">
    <name type="scientific">Tangfeifania diversioriginum</name>
    <dbReference type="NCBI Taxonomy" id="1168035"/>
    <lineage>
        <taxon>Bacteria</taxon>
        <taxon>Pseudomonadati</taxon>
        <taxon>Bacteroidota</taxon>
        <taxon>Bacteroidia</taxon>
        <taxon>Marinilabiliales</taxon>
        <taxon>Prolixibacteraceae</taxon>
        <taxon>Tangfeifania</taxon>
    </lineage>
</organism>
<keyword evidence="5" id="KW-0804">Transcription</keyword>
<evidence type="ECO:0000256" key="1">
    <source>
        <dbReference type="ARBA" id="ARBA00022553"/>
    </source>
</evidence>
<keyword evidence="3" id="KW-0805">Transcription regulation</keyword>
<dbReference type="InterPro" id="IPR039420">
    <property type="entry name" value="WalR-like"/>
</dbReference>
<dbReference type="EMBL" id="FQZE01000001">
    <property type="protein sequence ID" value="SHI35727.1"/>
    <property type="molecule type" value="Genomic_DNA"/>
</dbReference>
<sequence length="165" mass="18734">MQNTKNPLIFIVNDSTVYKNLILGYLDSKGFSNIKTFQSGEECLRSIHLKPDIVVLDYTFEGISGLELMRKVHVDHPEIDFVFLSGQNDVEVAVSIMKKGAADYIVKNDQAPQHLLHSVEYLISATKSEKVKKGFQIGVIGFFIMMFLLIMIIILMTIFLEDFNL</sequence>